<gene>
    <name evidence="2" type="ORF">I6J59_09075</name>
</gene>
<reference evidence="2 3" key="1">
    <citation type="submission" date="2021-02" db="EMBL/GenBank/DDBJ databases">
        <title>FDA dAtabase for Regulatory Grade micrObial Sequences (FDA-ARGOS): Supporting development and validation of Infectious Disease Dx tests.</title>
        <authorList>
            <person name="Carlson P."/>
            <person name="Fischbach M."/>
            <person name="Hastie J."/>
            <person name="Bilen M."/>
            <person name="Cheng A."/>
            <person name="Tallon L."/>
            <person name="Sadzewicz L."/>
            <person name="Zhao X."/>
            <person name="Boylan J."/>
            <person name="Ott S."/>
            <person name="Bowen H."/>
            <person name="Vavikolanu K."/>
            <person name="Mehta A."/>
            <person name="Aluvathingal J."/>
            <person name="Nadendla S."/>
            <person name="Yan Y."/>
            <person name="Sichtig H."/>
        </authorList>
    </citation>
    <scope>NUCLEOTIDE SEQUENCE [LARGE SCALE GENOMIC DNA]</scope>
    <source>
        <strain evidence="2 3">FDAARGOS_1229</strain>
    </source>
</reference>
<dbReference type="Gene3D" id="3.40.50.2000">
    <property type="entry name" value="Glycogen Phosphorylase B"/>
    <property type="match status" value="2"/>
</dbReference>
<sequence>MLLKAILCFIGCRKVNGYAPEYVIMGKEYVDTICVGLGYFSNKIGYQSDVYAKNEETIKYLVGDVSGNSQKFIDKYNANAQIVSGRIARIKTFISTLCKVKSKNVELYCSGRMAIYYAVVAKLFRRNLIVILRGQEFSQGKLQLYLIKQVLKLADLVIAKEYNLMEDARKCNLDDKLCFVHNAIPYHNQNLLSYDEKDIDIIFMNSPRKKRHVLFLLEVFKRLLYEMPTLKITLAGFGILNEKKILIEPAYQEEVLEKIRELGLEDKITILGFVPNGEELLRRSKIFVFPAEIVFCNYALLESMSYGCVPVVADGEGADMVVNQNINGMICCRDIELFKESILQCLDRQRWDCLSPKAVETILKRFSIDEWYDKIRKAKSSIL</sequence>
<dbReference type="PANTHER" id="PTHR12526">
    <property type="entry name" value="GLYCOSYLTRANSFERASE"/>
    <property type="match status" value="1"/>
</dbReference>
<dbReference type="EMBL" id="CP069450">
    <property type="protein sequence ID" value="QRO51722.1"/>
    <property type="molecule type" value="Genomic_DNA"/>
</dbReference>
<evidence type="ECO:0000259" key="1">
    <source>
        <dbReference type="Pfam" id="PF00534"/>
    </source>
</evidence>
<dbReference type="RefSeq" id="WP_204097884.1">
    <property type="nucleotide sequence ID" value="NZ_CP069450.1"/>
</dbReference>
<organism evidence="2 3">
    <name type="scientific">Butyricimonas virosa</name>
    <dbReference type="NCBI Taxonomy" id="544645"/>
    <lineage>
        <taxon>Bacteria</taxon>
        <taxon>Pseudomonadati</taxon>
        <taxon>Bacteroidota</taxon>
        <taxon>Bacteroidia</taxon>
        <taxon>Bacteroidales</taxon>
        <taxon>Odoribacteraceae</taxon>
        <taxon>Butyricimonas</taxon>
    </lineage>
</organism>
<dbReference type="SUPFAM" id="SSF53756">
    <property type="entry name" value="UDP-Glycosyltransferase/glycogen phosphorylase"/>
    <property type="match status" value="1"/>
</dbReference>
<dbReference type="InterPro" id="IPR001296">
    <property type="entry name" value="Glyco_trans_1"/>
</dbReference>
<dbReference type="Proteomes" id="UP000654720">
    <property type="component" value="Chromosome"/>
</dbReference>
<name>A0ABX7H9G4_9BACT</name>
<proteinExistence type="predicted"/>
<keyword evidence="3" id="KW-1185">Reference proteome</keyword>
<evidence type="ECO:0000313" key="2">
    <source>
        <dbReference type="EMBL" id="QRO51722.1"/>
    </source>
</evidence>
<dbReference type="Pfam" id="PF00534">
    <property type="entry name" value="Glycos_transf_1"/>
    <property type="match status" value="1"/>
</dbReference>
<accession>A0ABX7H9G4</accession>
<evidence type="ECO:0000313" key="3">
    <source>
        <dbReference type="Proteomes" id="UP000654720"/>
    </source>
</evidence>
<feature type="domain" description="Glycosyl transferase family 1" evidence="1">
    <location>
        <begin position="195"/>
        <end position="348"/>
    </location>
</feature>
<dbReference type="GeneID" id="93099313"/>
<protein>
    <submittedName>
        <fullName evidence="2">Glycosyltransferase</fullName>
    </submittedName>
</protein>